<feature type="domain" description="FH2" evidence="2">
    <location>
        <begin position="1"/>
        <end position="79"/>
    </location>
</feature>
<dbReference type="AlphaFoldDB" id="S8BTQ1"/>
<feature type="non-terminal residue" evidence="3">
    <location>
        <position position="79"/>
    </location>
</feature>
<dbReference type="Gene3D" id="1.20.58.2220">
    <property type="entry name" value="Formin, FH2 domain"/>
    <property type="match status" value="1"/>
</dbReference>
<evidence type="ECO:0000313" key="4">
    <source>
        <dbReference type="Proteomes" id="UP000015453"/>
    </source>
</evidence>
<evidence type="ECO:0000259" key="2">
    <source>
        <dbReference type="PROSITE" id="PS51444"/>
    </source>
</evidence>
<keyword evidence="4" id="KW-1185">Reference proteome</keyword>
<dbReference type="Proteomes" id="UP000015453">
    <property type="component" value="Unassembled WGS sequence"/>
</dbReference>
<comment type="caution">
    <text evidence="3">The sequence shown here is derived from an EMBL/GenBank/DDBJ whole genome shotgun (WGS) entry which is preliminary data.</text>
</comment>
<proteinExistence type="inferred from homology"/>
<reference evidence="3 4" key="1">
    <citation type="journal article" date="2013" name="BMC Genomics">
        <title>The miniature genome of a carnivorous plant Genlisea aurea contains a low number of genes and short non-coding sequences.</title>
        <authorList>
            <person name="Leushkin E.V."/>
            <person name="Sutormin R.A."/>
            <person name="Nabieva E.R."/>
            <person name="Penin A.A."/>
            <person name="Kondrashov A.S."/>
            <person name="Logacheva M.D."/>
        </authorList>
    </citation>
    <scope>NUCLEOTIDE SEQUENCE [LARGE SCALE GENOMIC DNA]</scope>
</reference>
<dbReference type="OrthoDB" id="1668162at2759"/>
<organism evidence="3 4">
    <name type="scientific">Genlisea aurea</name>
    <dbReference type="NCBI Taxonomy" id="192259"/>
    <lineage>
        <taxon>Eukaryota</taxon>
        <taxon>Viridiplantae</taxon>
        <taxon>Streptophyta</taxon>
        <taxon>Embryophyta</taxon>
        <taxon>Tracheophyta</taxon>
        <taxon>Spermatophyta</taxon>
        <taxon>Magnoliopsida</taxon>
        <taxon>eudicotyledons</taxon>
        <taxon>Gunneridae</taxon>
        <taxon>Pentapetalae</taxon>
        <taxon>asterids</taxon>
        <taxon>lamiids</taxon>
        <taxon>Lamiales</taxon>
        <taxon>Lentibulariaceae</taxon>
        <taxon>Genlisea</taxon>
    </lineage>
</organism>
<evidence type="ECO:0000313" key="3">
    <source>
        <dbReference type="EMBL" id="EPS57955.1"/>
    </source>
</evidence>
<accession>S8BTQ1</accession>
<protein>
    <recommendedName>
        <fullName evidence="2">FH2 domain-containing protein</fullName>
    </recommendedName>
</protein>
<sequence length="79" mass="9074">VLKNFLNSAEAEVRLLISLYSEVGRNADSLSHYFGEDPARCPFEQVTQTLVIFIKIFNKSHDENEQQAEAEKKKMEKEA</sequence>
<evidence type="ECO:0000256" key="1">
    <source>
        <dbReference type="ARBA" id="ARBA00006468"/>
    </source>
</evidence>
<feature type="non-terminal residue" evidence="3">
    <location>
        <position position="1"/>
    </location>
</feature>
<dbReference type="InterPro" id="IPR042201">
    <property type="entry name" value="FH2_Formin_sf"/>
</dbReference>
<comment type="similarity">
    <text evidence="1">Belongs to the formin-like family. Class-II subfamily.</text>
</comment>
<dbReference type="EMBL" id="AUSU01009682">
    <property type="protein sequence ID" value="EPS57955.1"/>
    <property type="molecule type" value="Genomic_DNA"/>
</dbReference>
<name>S8BTQ1_9LAMI</name>
<dbReference type="InterPro" id="IPR015425">
    <property type="entry name" value="FH2_Formin"/>
</dbReference>
<dbReference type="Pfam" id="PF02181">
    <property type="entry name" value="FH2"/>
    <property type="match status" value="1"/>
</dbReference>
<gene>
    <name evidence="3" type="ORF">M569_16862</name>
</gene>
<dbReference type="PANTHER" id="PTHR45733">
    <property type="entry name" value="FORMIN-J"/>
    <property type="match status" value="1"/>
</dbReference>
<dbReference type="InterPro" id="IPR051144">
    <property type="entry name" value="Formin_homology_domain"/>
</dbReference>
<dbReference type="PANTHER" id="PTHR45733:SF17">
    <property type="entry name" value="FORMIN-LIKE PROTEIN 14"/>
    <property type="match status" value="1"/>
</dbReference>
<dbReference type="PROSITE" id="PS51444">
    <property type="entry name" value="FH2"/>
    <property type="match status" value="1"/>
</dbReference>
<dbReference type="SUPFAM" id="SSF101447">
    <property type="entry name" value="Formin homology 2 domain (FH2 domain)"/>
    <property type="match status" value="1"/>
</dbReference>